<keyword evidence="1" id="KW-0472">Membrane</keyword>
<dbReference type="AlphaFoldDB" id="A0A858RDD8"/>
<name>A0A858RDD8_9BACT</name>
<evidence type="ECO:0000313" key="2">
    <source>
        <dbReference type="EMBL" id="QJE94827.1"/>
    </source>
</evidence>
<sequence length="134" mass="14506">MLEEDAKTLVELKVTQLNSVQTIGIIWWVVSCALSYAIIAGAWKSGESLVKSPAFRPVSHAVAVFFLAIIAFGSFMVGHSLWLAKQFGRIPSSIAPEFCWDCTATAISYAIATFIFVVTARAWFALAGSLRSAS</sequence>
<dbReference type="KEGG" id="luo:HHL09_03220"/>
<protein>
    <recommendedName>
        <fullName evidence="4">MARVEL domain-containing protein</fullName>
    </recommendedName>
</protein>
<feature type="transmembrane region" description="Helical" evidence="1">
    <location>
        <begin position="104"/>
        <end position="124"/>
    </location>
</feature>
<proteinExistence type="predicted"/>
<dbReference type="EMBL" id="CP051774">
    <property type="protein sequence ID" value="QJE94827.1"/>
    <property type="molecule type" value="Genomic_DNA"/>
</dbReference>
<keyword evidence="3" id="KW-1185">Reference proteome</keyword>
<evidence type="ECO:0008006" key="4">
    <source>
        <dbReference type="Google" id="ProtNLM"/>
    </source>
</evidence>
<accession>A0A858RDD8</accession>
<organism evidence="2 3">
    <name type="scientific">Luteolibacter luteus</name>
    <dbReference type="NCBI Taxonomy" id="2728835"/>
    <lineage>
        <taxon>Bacteria</taxon>
        <taxon>Pseudomonadati</taxon>
        <taxon>Verrucomicrobiota</taxon>
        <taxon>Verrucomicrobiia</taxon>
        <taxon>Verrucomicrobiales</taxon>
        <taxon>Verrucomicrobiaceae</taxon>
        <taxon>Luteolibacter</taxon>
    </lineage>
</organism>
<gene>
    <name evidence="2" type="ORF">HHL09_03220</name>
</gene>
<dbReference type="RefSeq" id="WP_169453048.1">
    <property type="nucleotide sequence ID" value="NZ_CP051774.1"/>
</dbReference>
<evidence type="ECO:0000313" key="3">
    <source>
        <dbReference type="Proteomes" id="UP000501812"/>
    </source>
</evidence>
<reference evidence="2 3" key="1">
    <citation type="submission" date="2020-04" db="EMBL/GenBank/DDBJ databases">
        <title>Luteolibacter sp. G-1-1-1 isolated from soil.</title>
        <authorList>
            <person name="Dahal R.H."/>
        </authorList>
    </citation>
    <scope>NUCLEOTIDE SEQUENCE [LARGE SCALE GENOMIC DNA]</scope>
    <source>
        <strain evidence="2 3">G-1-1-1</strain>
    </source>
</reference>
<keyword evidence="1" id="KW-1133">Transmembrane helix</keyword>
<evidence type="ECO:0000256" key="1">
    <source>
        <dbReference type="SAM" id="Phobius"/>
    </source>
</evidence>
<dbReference type="Proteomes" id="UP000501812">
    <property type="component" value="Chromosome"/>
</dbReference>
<keyword evidence="1" id="KW-0812">Transmembrane</keyword>
<feature type="transmembrane region" description="Helical" evidence="1">
    <location>
        <begin position="20"/>
        <end position="43"/>
    </location>
</feature>
<feature type="transmembrane region" description="Helical" evidence="1">
    <location>
        <begin position="64"/>
        <end position="84"/>
    </location>
</feature>
<dbReference type="PROSITE" id="PS51257">
    <property type="entry name" value="PROKAR_LIPOPROTEIN"/>
    <property type="match status" value="1"/>
</dbReference>